<reference evidence="1" key="1">
    <citation type="submission" date="2014-03" db="EMBL/GenBank/DDBJ databases">
        <title>The sialotranscriptome of Amblyomma triste, Amblyomma parvum and Amblyomma cajennense ticks, uncovered by 454-based RNA-seq.</title>
        <authorList>
            <person name="Garcia G.R."/>
            <person name="Gardinassi L.G."/>
            <person name="Ribeiro J.M."/>
            <person name="Anatriello E."/>
            <person name="Ferreira B.R."/>
            <person name="Moreira H.N."/>
            <person name="Mafra C."/>
            <person name="Olegario M.M."/>
            <person name="Szabo P.J."/>
            <person name="Miranda-Santos I.K."/>
            <person name="Maruyama S.R."/>
        </authorList>
    </citation>
    <scope>NUCLEOTIDE SEQUENCE</scope>
    <source>
        <strain evidence="1">Mato Grasso do Sul</strain>
        <tissue evidence="1">Salivary glands</tissue>
    </source>
</reference>
<dbReference type="AlphaFoldDB" id="A0A023G2H0"/>
<organism evidence="1">
    <name type="scientific">Amblyomma triste</name>
    <name type="common">Neotropical tick</name>
    <dbReference type="NCBI Taxonomy" id="251400"/>
    <lineage>
        <taxon>Eukaryota</taxon>
        <taxon>Metazoa</taxon>
        <taxon>Ecdysozoa</taxon>
        <taxon>Arthropoda</taxon>
        <taxon>Chelicerata</taxon>
        <taxon>Arachnida</taxon>
        <taxon>Acari</taxon>
        <taxon>Parasitiformes</taxon>
        <taxon>Ixodida</taxon>
        <taxon>Ixodoidea</taxon>
        <taxon>Ixodidae</taxon>
        <taxon>Amblyomminae</taxon>
        <taxon>Amblyomma</taxon>
    </lineage>
</organism>
<name>A0A023G2H0_AMBTT</name>
<protein>
    <submittedName>
        <fullName evidence="1">Putative secreted protein</fullName>
    </submittedName>
</protein>
<accession>A0A023G2H0</accession>
<dbReference type="EMBL" id="GBBM01007561">
    <property type="protein sequence ID" value="JAC27857.1"/>
    <property type="molecule type" value="mRNA"/>
</dbReference>
<evidence type="ECO:0000313" key="1">
    <source>
        <dbReference type="EMBL" id="JAC27857.1"/>
    </source>
</evidence>
<sequence>MWRICTSCVICRLCETSAIHCVRGLLYNSNQFTALQHCHQPFVSSFSFYFPFLPSLVWSSTLGSYCCWLNSPPFFSLNYFHRYLAYSLCFWPPCKHKCGYLQFNVGSLMAAWLPSVICRTEVTSATFSCQKVEGICP</sequence>
<proteinExistence type="evidence at transcript level"/>